<protein>
    <recommendedName>
        <fullName evidence="4">Integral membrane protein</fullName>
    </recommendedName>
</protein>
<proteinExistence type="predicted"/>
<keyword evidence="1" id="KW-0472">Membrane</keyword>
<dbReference type="EMBL" id="JAUHPV010000003">
    <property type="protein sequence ID" value="MDN4472529.1"/>
    <property type="molecule type" value="Genomic_DNA"/>
</dbReference>
<reference evidence="2" key="1">
    <citation type="submission" date="2023-06" db="EMBL/GenBank/DDBJ databases">
        <title>SYSU T00b26.</title>
        <authorList>
            <person name="Gao L."/>
            <person name="Fang B.-Z."/>
            <person name="Li W.-J."/>
        </authorList>
    </citation>
    <scope>NUCLEOTIDE SEQUENCE</scope>
    <source>
        <strain evidence="2">SYSU T00b26</strain>
    </source>
</reference>
<organism evidence="2 3">
    <name type="scientific">Demequina zhanjiangensis</name>
    <dbReference type="NCBI Taxonomy" id="3051659"/>
    <lineage>
        <taxon>Bacteria</taxon>
        <taxon>Bacillati</taxon>
        <taxon>Actinomycetota</taxon>
        <taxon>Actinomycetes</taxon>
        <taxon>Micrococcales</taxon>
        <taxon>Demequinaceae</taxon>
        <taxon>Demequina</taxon>
    </lineage>
</organism>
<evidence type="ECO:0000256" key="1">
    <source>
        <dbReference type="SAM" id="Phobius"/>
    </source>
</evidence>
<evidence type="ECO:0000313" key="3">
    <source>
        <dbReference type="Proteomes" id="UP001172738"/>
    </source>
</evidence>
<comment type="caution">
    <text evidence="2">The sequence shown here is derived from an EMBL/GenBank/DDBJ whole genome shotgun (WGS) entry which is preliminary data.</text>
</comment>
<keyword evidence="1" id="KW-1133">Transmembrane helix</keyword>
<keyword evidence="1" id="KW-0812">Transmembrane</keyword>
<feature type="transmembrane region" description="Helical" evidence="1">
    <location>
        <begin position="71"/>
        <end position="91"/>
    </location>
</feature>
<sequence>MSDERRVVNPVARISLIAVYAVLCLAATGRSVYQISTKFSEAPLPYAISAVSAVLYGVIALALWRGWRRTAVIGSAVELAGVLLVGTLGYVESSWWPDETVWTGFGSAYGWVPLVLPILALVALLRARRVEADAR</sequence>
<feature type="transmembrane region" description="Helical" evidence="1">
    <location>
        <begin position="44"/>
        <end position="64"/>
    </location>
</feature>
<evidence type="ECO:0008006" key="4">
    <source>
        <dbReference type="Google" id="ProtNLM"/>
    </source>
</evidence>
<feature type="transmembrane region" description="Helical" evidence="1">
    <location>
        <begin position="103"/>
        <end position="125"/>
    </location>
</feature>
<gene>
    <name evidence="2" type="ORF">QQX04_05920</name>
</gene>
<name>A0ABT8G054_9MICO</name>
<feature type="transmembrane region" description="Helical" evidence="1">
    <location>
        <begin position="12"/>
        <end position="32"/>
    </location>
</feature>
<dbReference type="RefSeq" id="WP_301127182.1">
    <property type="nucleotide sequence ID" value="NZ_JAUHPV010000003.1"/>
</dbReference>
<dbReference type="Proteomes" id="UP001172738">
    <property type="component" value="Unassembled WGS sequence"/>
</dbReference>
<evidence type="ECO:0000313" key="2">
    <source>
        <dbReference type="EMBL" id="MDN4472529.1"/>
    </source>
</evidence>
<accession>A0ABT8G054</accession>
<keyword evidence="3" id="KW-1185">Reference proteome</keyword>